<keyword evidence="2" id="KW-1185">Reference proteome</keyword>
<dbReference type="AlphaFoldDB" id="A0A4R2KJC4"/>
<dbReference type="Proteomes" id="UP000295142">
    <property type="component" value="Unassembled WGS sequence"/>
</dbReference>
<proteinExistence type="predicted"/>
<accession>A0A4R2KJC4</accession>
<evidence type="ECO:0000313" key="1">
    <source>
        <dbReference type="EMBL" id="TCO70108.1"/>
    </source>
</evidence>
<gene>
    <name evidence="1" type="ORF">EV655_11150</name>
</gene>
<protein>
    <submittedName>
        <fullName evidence="1">Putative phage baseplate assembly protein</fullName>
    </submittedName>
</protein>
<dbReference type="OrthoDB" id="9796131at2"/>
<dbReference type="EMBL" id="SLWW01000011">
    <property type="protein sequence ID" value="TCO70108.1"/>
    <property type="molecule type" value="Genomic_DNA"/>
</dbReference>
<name>A0A4R2KJC4_9RHOB</name>
<comment type="caution">
    <text evidence="1">The sequence shown here is derived from an EMBL/GenBank/DDBJ whole genome shotgun (WGS) entry which is preliminary data.</text>
</comment>
<organism evidence="1 2">
    <name type="scientific">Rhodovulum euryhalinum</name>
    <dbReference type="NCBI Taxonomy" id="35805"/>
    <lineage>
        <taxon>Bacteria</taxon>
        <taxon>Pseudomonadati</taxon>
        <taxon>Pseudomonadota</taxon>
        <taxon>Alphaproteobacteria</taxon>
        <taxon>Rhodobacterales</taxon>
        <taxon>Paracoccaceae</taxon>
        <taxon>Rhodovulum</taxon>
    </lineage>
</organism>
<dbReference type="RefSeq" id="WP_132545766.1">
    <property type="nucleotide sequence ID" value="NZ_SLWW01000011.1"/>
</dbReference>
<sequence length="832" mass="90613">MAEILNDEERRDRARDLTGLNGFDLVFVELDEAATPPRALLTAEFLNDVALAGILNAHGDGGVPANQLFAITGGRRRPGGPLPGQVQVTAIAAGPGPAPGLVLTVEPIGDYSTYTLTALSPLFDPIFARIGFKFRPGCFNLNCRPDRTAPDAPDALPRIDYLARDYHSFRHLLIAAMAERVPGWQPTSEADLDQVVIGLLAAAGDELADKQDRVAAEAFFPRARKRLSLARHARLMDYHIHQGNQATTWAAMEVSTDLELPASFACWTGRTLTAASQVFLNDTSAVRRMQPDLNRLELYTWGNLVGALEKGSTAADVTLPGQSMTGAQATDLRDLLRDLQTPLLLEEALNPETGRAAGRDPKQRQLLRLTGAETRHDPVADAWMVRIEWDSADALGTRFCFVARCPGADPEDGVSLFHGNLIQIAHGRPNLTLFTDPARPLDAALAAALSAERTAFTTDYPFGRITEAAYRESRWGRLCPLPEGPLAYRDTPPGGETPPESTLGVSVEGIPDWGEQIDLVQSRADANHFIVETDELGRSTIRFGRAPNGEAPPPGSYVAARYQTGSGPDGNVGAGSISGHDTGAFPQITRLWNPFDVTNGRLPETPEVIRRRAPEAYRARQLRAVTLNDYKRRAEELPFVQRAAAAYGWTGSWRTVRVTLDPRGTTELSAAQRETAARHLDHVRLIGEDIEIRAPDFVPLDIRLVVCAAPRFWPEDLAADLDEAFSEGYTSTGARGFFHPDNWVFGQSLHASQIIARALAVEGVDRVIKVGMRLWDQAGGPSLETLVLEADDLPPPTALRIDVGANQIIRVANDPNALEFGRMTIEVKGGRQ</sequence>
<evidence type="ECO:0000313" key="2">
    <source>
        <dbReference type="Proteomes" id="UP000295142"/>
    </source>
</evidence>
<reference evidence="1 2" key="1">
    <citation type="submission" date="2019-03" db="EMBL/GenBank/DDBJ databases">
        <title>Genomic Encyclopedia of Type Strains, Phase IV (KMG-IV): sequencing the most valuable type-strain genomes for metagenomic binning, comparative biology and taxonomic classification.</title>
        <authorList>
            <person name="Goeker M."/>
        </authorList>
    </citation>
    <scope>NUCLEOTIDE SEQUENCE [LARGE SCALE GENOMIC DNA]</scope>
    <source>
        <strain evidence="1 2">DSM 4868</strain>
    </source>
</reference>